<feature type="region of interest" description="Disordered" evidence="1">
    <location>
        <begin position="1"/>
        <end position="26"/>
    </location>
</feature>
<dbReference type="EMBL" id="BSDZ01000009">
    <property type="protein sequence ID" value="GLI61113.1"/>
    <property type="molecule type" value="Genomic_DNA"/>
</dbReference>
<organism evidence="2 3">
    <name type="scientific">Volvox africanus</name>
    <dbReference type="NCBI Taxonomy" id="51714"/>
    <lineage>
        <taxon>Eukaryota</taxon>
        <taxon>Viridiplantae</taxon>
        <taxon>Chlorophyta</taxon>
        <taxon>core chlorophytes</taxon>
        <taxon>Chlorophyceae</taxon>
        <taxon>CS clade</taxon>
        <taxon>Chlamydomonadales</taxon>
        <taxon>Volvocaceae</taxon>
        <taxon>Volvox</taxon>
    </lineage>
</organism>
<evidence type="ECO:0000313" key="2">
    <source>
        <dbReference type="EMBL" id="GLI61113.1"/>
    </source>
</evidence>
<sequence length="173" mass="18298">MLGDKACSSSDSRLASRQGMNQTRYHRHRRLRTIAQSCQDLVLLQPADTQGLATFVCRQLPLNNVCNPLCSNWAAGCTWVPDRHACGCRLPMPAGYSVGVEGRENAVDAGSQVRKGKRCGGNSGWTAGSTPSWAEASSDTPIMLFHVEAVTASAAAATIPGATNHDEAAAEIA</sequence>
<comment type="caution">
    <text evidence="2">The sequence shown here is derived from an EMBL/GenBank/DDBJ whole genome shotgun (WGS) entry which is preliminary data.</text>
</comment>
<accession>A0ABQ5RU19</accession>
<feature type="non-terminal residue" evidence="2">
    <location>
        <position position="173"/>
    </location>
</feature>
<reference evidence="2 3" key="1">
    <citation type="journal article" date="2023" name="IScience">
        <title>Expanded male sex-determining region conserved during the evolution of homothallism in the green alga Volvox.</title>
        <authorList>
            <person name="Yamamoto K."/>
            <person name="Matsuzaki R."/>
            <person name="Mahakham W."/>
            <person name="Heman W."/>
            <person name="Sekimoto H."/>
            <person name="Kawachi M."/>
            <person name="Minakuchi Y."/>
            <person name="Toyoda A."/>
            <person name="Nozaki H."/>
        </authorList>
    </citation>
    <scope>NUCLEOTIDE SEQUENCE [LARGE SCALE GENOMIC DNA]</scope>
    <source>
        <strain evidence="2 3">NIES-4468</strain>
    </source>
</reference>
<name>A0ABQ5RU19_9CHLO</name>
<keyword evidence="3" id="KW-1185">Reference proteome</keyword>
<gene>
    <name evidence="2" type="ORF">VaNZ11_003364</name>
</gene>
<proteinExistence type="predicted"/>
<evidence type="ECO:0000313" key="3">
    <source>
        <dbReference type="Proteomes" id="UP001165090"/>
    </source>
</evidence>
<dbReference type="Proteomes" id="UP001165090">
    <property type="component" value="Unassembled WGS sequence"/>
</dbReference>
<evidence type="ECO:0000256" key="1">
    <source>
        <dbReference type="SAM" id="MobiDB-lite"/>
    </source>
</evidence>
<protein>
    <submittedName>
        <fullName evidence="2">Uncharacterized protein</fullName>
    </submittedName>
</protein>
<feature type="compositionally biased region" description="Polar residues" evidence="1">
    <location>
        <begin position="7"/>
        <end position="23"/>
    </location>
</feature>